<evidence type="ECO:0000256" key="1">
    <source>
        <dbReference type="ARBA" id="ARBA00022962"/>
    </source>
</evidence>
<proteinExistence type="predicted"/>
<dbReference type="PRINTS" id="PR00099">
    <property type="entry name" value="CPSGATASE"/>
</dbReference>
<dbReference type="PRINTS" id="PR00097">
    <property type="entry name" value="ANTSNTHASEII"/>
</dbReference>
<evidence type="ECO:0000313" key="3">
    <source>
        <dbReference type="EMBL" id="SHE75820.1"/>
    </source>
</evidence>
<dbReference type="InterPro" id="IPR050472">
    <property type="entry name" value="Anth_synth/Amidotransfase"/>
</dbReference>
<sequence>MKLLVIDNYDSFVYNLVALIRETTKAPLTVVKNDQVDLETLHQYSHILLSPGPGIPSEAGKMMEVLERVAPHTSVLGVCLGHQAIAEFSGARLQQLTAPLHGVSSALVQTQTDSLFETTPKTFQIGHYHSWVVAEDSVPNSLDVLAFDEQHNIMAIKHKGFPWRGVQFHPESILTEHGKTLISNWIKN</sequence>
<dbReference type="AlphaFoldDB" id="A0A1M4W3U8"/>
<dbReference type="PANTHER" id="PTHR43418">
    <property type="entry name" value="MULTIFUNCTIONAL TRYPTOPHAN BIOSYNTHESIS PROTEIN-RELATED"/>
    <property type="match status" value="1"/>
</dbReference>
<dbReference type="NCBIfam" id="TIGR00566">
    <property type="entry name" value="trpG_papA"/>
    <property type="match status" value="1"/>
</dbReference>
<accession>A0A1M4W3U8</accession>
<dbReference type="STRING" id="1124188.SAMN05444377_101158"/>
<reference evidence="3 4" key="1">
    <citation type="submission" date="2016-11" db="EMBL/GenBank/DDBJ databases">
        <authorList>
            <person name="Jaros S."/>
            <person name="Januszkiewicz K."/>
            <person name="Wedrychowicz H."/>
        </authorList>
    </citation>
    <scope>NUCLEOTIDE SEQUENCE [LARGE SCALE GENOMIC DNA]</scope>
    <source>
        <strain evidence="3 4">DSM 25660</strain>
    </source>
</reference>
<keyword evidence="4" id="KW-1185">Reference proteome</keyword>
<dbReference type="PROSITE" id="PS51273">
    <property type="entry name" value="GATASE_TYPE_1"/>
    <property type="match status" value="1"/>
</dbReference>
<dbReference type="GO" id="GO:0000162">
    <property type="term" value="P:L-tryptophan biosynthetic process"/>
    <property type="evidence" value="ECO:0007669"/>
    <property type="project" value="TreeGrafter"/>
</dbReference>
<keyword evidence="1" id="KW-0315">Glutamine amidotransferase</keyword>
<dbReference type="InterPro" id="IPR006221">
    <property type="entry name" value="TrpG/PapA_dom"/>
</dbReference>
<dbReference type="FunFam" id="3.40.50.880:FF:000003">
    <property type="entry name" value="Anthranilate synthase component II"/>
    <property type="match status" value="1"/>
</dbReference>
<name>A0A1M4W3U8_9FLAO</name>
<dbReference type="OrthoDB" id="9786812at2"/>
<dbReference type="PANTHER" id="PTHR43418:SF4">
    <property type="entry name" value="MULTIFUNCTIONAL TRYPTOPHAN BIOSYNTHESIS PROTEIN"/>
    <property type="match status" value="1"/>
</dbReference>
<evidence type="ECO:0000259" key="2">
    <source>
        <dbReference type="Pfam" id="PF00117"/>
    </source>
</evidence>
<dbReference type="Proteomes" id="UP000184147">
    <property type="component" value="Unassembled WGS sequence"/>
</dbReference>
<protein>
    <submittedName>
        <fullName evidence="3">Anthranilate synthase, component II</fullName>
    </submittedName>
</protein>
<dbReference type="PRINTS" id="PR00096">
    <property type="entry name" value="GATASE"/>
</dbReference>
<dbReference type="GO" id="GO:0004049">
    <property type="term" value="F:anthranilate synthase activity"/>
    <property type="evidence" value="ECO:0007669"/>
    <property type="project" value="TreeGrafter"/>
</dbReference>
<dbReference type="InterPro" id="IPR017926">
    <property type="entry name" value="GATASE"/>
</dbReference>
<dbReference type="RefSeq" id="WP_073360446.1">
    <property type="nucleotide sequence ID" value="NZ_FQVQ01000001.1"/>
</dbReference>
<dbReference type="Pfam" id="PF00117">
    <property type="entry name" value="GATase"/>
    <property type="match status" value="1"/>
</dbReference>
<dbReference type="CDD" id="cd01743">
    <property type="entry name" value="GATase1_Anthranilate_Synthase"/>
    <property type="match status" value="1"/>
</dbReference>
<gene>
    <name evidence="3" type="ORF">SAMN05444377_101158</name>
</gene>
<dbReference type="GO" id="GO:0005829">
    <property type="term" value="C:cytosol"/>
    <property type="evidence" value="ECO:0007669"/>
    <property type="project" value="TreeGrafter"/>
</dbReference>
<organism evidence="3 4">
    <name type="scientific">Flavobacterium fontis</name>
    <dbReference type="NCBI Taxonomy" id="1124188"/>
    <lineage>
        <taxon>Bacteria</taxon>
        <taxon>Pseudomonadati</taxon>
        <taxon>Bacteroidota</taxon>
        <taxon>Flavobacteriia</taxon>
        <taxon>Flavobacteriales</taxon>
        <taxon>Flavobacteriaceae</taxon>
        <taxon>Flavobacterium</taxon>
    </lineage>
</organism>
<dbReference type="SUPFAM" id="SSF52317">
    <property type="entry name" value="Class I glutamine amidotransferase-like"/>
    <property type="match status" value="1"/>
</dbReference>
<dbReference type="Gene3D" id="3.40.50.880">
    <property type="match status" value="1"/>
</dbReference>
<evidence type="ECO:0000313" key="4">
    <source>
        <dbReference type="Proteomes" id="UP000184147"/>
    </source>
</evidence>
<dbReference type="EMBL" id="FQVQ01000001">
    <property type="protein sequence ID" value="SHE75820.1"/>
    <property type="molecule type" value="Genomic_DNA"/>
</dbReference>
<feature type="domain" description="Glutamine amidotransferase" evidence="2">
    <location>
        <begin position="4"/>
        <end position="186"/>
    </location>
</feature>
<dbReference type="InterPro" id="IPR029062">
    <property type="entry name" value="Class_I_gatase-like"/>
</dbReference>